<evidence type="ECO:0000259" key="4">
    <source>
        <dbReference type="PROSITE" id="PS50115"/>
    </source>
</evidence>
<keyword evidence="1" id="KW-0862">Zinc</keyword>
<dbReference type="CDD" id="cd08204">
    <property type="entry name" value="ArfGap"/>
    <property type="match status" value="1"/>
</dbReference>
<dbReference type="InterPro" id="IPR038508">
    <property type="entry name" value="ArfGAP_dom_sf"/>
</dbReference>
<dbReference type="PROSITE" id="PS50115">
    <property type="entry name" value="ARFGAP"/>
    <property type="match status" value="1"/>
</dbReference>
<evidence type="ECO:0000313" key="6">
    <source>
        <dbReference type="Proteomes" id="UP000837801"/>
    </source>
</evidence>
<dbReference type="GO" id="GO:0005737">
    <property type="term" value="C:cytoplasm"/>
    <property type="evidence" value="ECO:0007669"/>
    <property type="project" value="TreeGrafter"/>
</dbReference>
<dbReference type="Pfam" id="PF01412">
    <property type="entry name" value="ArfGap"/>
    <property type="match status" value="1"/>
</dbReference>
<dbReference type="OrthoDB" id="10266696at2759"/>
<feature type="region of interest" description="Disordered" evidence="2">
    <location>
        <begin position="387"/>
        <end position="441"/>
    </location>
</feature>
<dbReference type="GO" id="GO:0008270">
    <property type="term" value="F:zinc ion binding"/>
    <property type="evidence" value="ECO:0007669"/>
    <property type="project" value="UniProtKB-KW"/>
</dbReference>
<dbReference type="SUPFAM" id="SSF57863">
    <property type="entry name" value="ArfGap/RecO-like zinc finger"/>
    <property type="match status" value="1"/>
</dbReference>
<gene>
    <name evidence="5" type="ORF">CLIB1423_11S04434</name>
</gene>
<dbReference type="PRINTS" id="PR00405">
    <property type="entry name" value="REVINTRACTNG"/>
</dbReference>
<name>A0A9P0QRL8_9ASCO</name>
<dbReference type="InterPro" id="IPR001164">
    <property type="entry name" value="ArfGAP_dom"/>
</dbReference>
<feature type="domain" description="Arf-GAP" evidence="4">
    <location>
        <begin position="11"/>
        <end position="130"/>
    </location>
</feature>
<dbReference type="PANTHER" id="PTHR45705:SF9">
    <property type="entry name" value="PROTEIN GTS1"/>
    <property type="match status" value="1"/>
</dbReference>
<dbReference type="Gene3D" id="1.10.220.150">
    <property type="entry name" value="Arf GTPase activating protein"/>
    <property type="match status" value="1"/>
</dbReference>
<dbReference type="InterPro" id="IPR015940">
    <property type="entry name" value="UBA"/>
</dbReference>
<dbReference type="PROSITE" id="PS50030">
    <property type="entry name" value="UBA"/>
    <property type="match status" value="1"/>
</dbReference>
<proteinExistence type="predicted"/>
<dbReference type="Gene3D" id="1.10.8.10">
    <property type="entry name" value="DNA helicase RuvA subunit, C-terminal domain"/>
    <property type="match status" value="1"/>
</dbReference>
<comment type="caution">
    <text evidence="5">The sequence shown here is derived from an EMBL/GenBank/DDBJ whole genome shotgun (WGS) entry which is preliminary data.</text>
</comment>
<keyword evidence="1" id="KW-0479">Metal-binding</keyword>
<keyword evidence="6" id="KW-1185">Reference proteome</keyword>
<sequence>MSKKHQKQVEKRLIDIVNSHSNENKCGECSATFPTWASWNLGILLCGRCASVHRKALSGVSKVKSLTLDQWSSEQIETLSRIGNKRAKKEWNSKRVPFPYADDDDQGPIEEYFRAKYIEGRYRDESLDDLDDVRSSKSRSRSSSIATGGGGRSRRNTVTSARGRDIPRLSHRRLTQYEQSQHVTQVRQISNLGYHNHDSVLEALLLSGGNVEYALNILDEDQKVNPQEDELPPALPRRPASNSGISSTTGTTGYSENNPLAAMATGQQPQQQTQSNDWWKASGTGQPQQQPLQTVMMQQQTGIIQQQQPQIYQYTDPVTGQVSYIDSNGQQYIDSNNPQHQQQLLLQQQQQQLAQNPQHLAQQATKRDIMTLYNQPDKFTTNVVAPVGSNQSQQQQQQQQPQATGFGFQQQQPQQPQATGFGFQQQQPQQPQATGFGFQQQQPTGYAFQQQYVGGAAPQQFTGFTQYNGQQNGYQQNGQYQ</sequence>
<dbReference type="InterPro" id="IPR009060">
    <property type="entry name" value="UBA-like_sf"/>
</dbReference>
<feature type="domain" description="UBA" evidence="3">
    <location>
        <begin position="176"/>
        <end position="221"/>
    </location>
</feature>
<protein>
    <submittedName>
        <fullName evidence="5">Protein Gts1p</fullName>
    </submittedName>
</protein>
<evidence type="ECO:0000256" key="2">
    <source>
        <dbReference type="SAM" id="MobiDB-lite"/>
    </source>
</evidence>
<evidence type="ECO:0000259" key="3">
    <source>
        <dbReference type="PROSITE" id="PS50030"/>
    </source>
</evidence>
<feature type="compositionally biased region" description="Low complexity" evidence="2">
    <location>
        <begin position="241"/>
        <end position="258"/>
    </location>
</feature>
<feature type="region of interest" description="Disordered" evidence="2">
    <location>
        <begin position="222"/>
        <end position="288"/>
    </location>
</feature>
<accession>A0A9P0QRL8</accession>
<dbReference type="EMBL" id="CAKXYY010000011">
    <property type="protein sequence ID" value="CAH2353644.1"/>
    <property type="molecule type" value="Genomic_DNA"/>
</dbReference>
<feature type="region of interest" description="Disordered" evidence="2">
    <location>
        <begin position="462"/>
        <end position="481"/>
    </location>
</feature>
<evidence type="ECO:0000313" key="5">
    <source>
        <dbReference type="EMBL" id="CAH2353644.1"/>
    </source>
</evidence>
<keyword evidence="1" id="KW-0863">Zinc-finger</keyword>
<dbReference type="InterPro" id="IPR037278">
    <property type="entry name" value="ARFGAP/RecO"/>
</dbReference>
<dbReference type="SMART" id="SM00105">
    <property type="entry name" value="ArfGap"/>
    <property type="match status" value="1"/>
</dbReference>
<evidence type="ECO:0000256" key="1">
    <source>
        <dbReference type="PROSITE-ProRule" id="PRU00288"/>
    </source>
</evidence>
<dbReference type="Proteomes" id="UP000837801">
    <property type="component" value="Unassembled WGS sequence"/>
</dbReference>
<dbReference type="PANTHER" id="PTHR45705">
    <property type="entry name" value="FI20236P1"/>
    <property type="match status" value="1"/>
</dbReference>
<feature type="compositionally biased region" description="Low complexity" evidence="2">
    <location>
        <begin position="466"/>
        <end position="481"/>
    </location>
</feature>
<dbReference type="AlphaFoldDB" id="A0A9P0QRL8"/>
<feature type="compositionally biased region" description="Low complexity" evidence="2">
    <location>
        <begin position="393"/>
        <end position="441"/>
    </location>
</feature>
<feature type="region of interest" description="Disordered" evidence="2">
    <location>
        <begin position="129"/>
        <end position="181"/>
    </location>
</feature>
<reference evidence="5" key="1">
    <citation type="submission" date="2022-03" db="EMBL/GenBank/DDBJ databases">
        <authorList>
            <person name="Legras J.-L."/>
            <person name="Devillers H."/>
            <person name="Grondin C."/>
        </authorList>
    </citation>
    <scope>NUCLEOTIDE SEQUENCE</scope>
    <source>
        <strain evidence="5">CLIB 1423</strain>
    </source>
</reference>
<organism evidence="5 6">
    <name type="scientific">[Candida] railenensis</name>
    <dbReference type="NCBI Taxonomy" id="45579"/>
    <lineage>
        <taxon>Eukaryota</taxon>
        <taxon>Fungi</taxon>
        <taxon>Dikarya</taxon>
        <taxon>Ascomycota</taxon>
        <taxon>Saccharomycotina</taxon>
        <taxon>Pichiomycetes</taxon>
        <taxon>Debaryomycetaceae</taxon>
        <taxon>Kurtzmaniella</taxon>
    </lineage>
</organism>
<dbReference type="GO" id="GO:0005096">
    <property type="term" value="F:GTPase activator activity"/>
    <property type="evidence" value="ECO:0007669"/>
    <property type="project" value="InterPro"/>
</dbReference>
<dbReference type="InterPro" id="IPR051718">
    <property type="entry name" value="ARF_GTPase-activating"/>
</dbReference>
<dbReference type="SUPFAM" id="SSF46934">
    <property type="entry name" value="UBA-like"/>
    <property type="match status" value="1"/>
</dbReference>